<accession>A0ABR2G5Z3</accession>
<comment type="caution">
    <text evidence="1">The sequence shown here is derived from an EMBL/GenBank/DDBJ whole genome shotgun (WGS) entry which is preliminary data.</text>
</comment>
<keyword evidence="2" id="KW-1185">Reference proteome</keyword>
<evidence type="ECO:0000313" key="2">
    <source>
        <dbReference type="Proteomes" id="UP001472677"/>
    </source>
</evidence>
<name>A0ABR2G5Z3_9ROSI</name>
<gene>
    <name evidence="1" type="ORF">V6N12_064432</name>
</gene>
<protein>
    <submittedName>
        <fullName evidence="1">Uncharacterized protein</fullName>
    </submittedName>
</protein>
<dbReference type="Gene3D" id="6.10.140.920">
    <property type="match status" value="1"/>
</dbReference>
<dbReference type="Proteomes" id="UP001472677">
    <property type="component" value="Unassembled WGS sequence"/>
</dbReference>
<sequence>MVKNNPVQGKVFSFGHPHVESIVDRFLTRNPSIRNFDARYNVIEAHRDANIRELNAYLAQLVGMLEVEKRNGEALDEVREAGRRQWWWQAPTDELGSSELQQLRNALLELKRDVEKQVELMQAAVESSNCWPFLAPNDVGNSGFGCEENGINVPSSTAQMYKFDQDLYLDF</sequence>
<evidence type="ECO:0000313" key="1">
    <source>
        <dbReference type="EMBL" id="KAK8595926.1"/>
    </source>
</evidence>
<reference evidence="1 2" key="1">
    <citation type="journal article" date="2024" name="G3 (Bethesda)">
        <title>Genome assembly of Hibiscus sabdariffa L. provides insights into metabolisms of medicinal natural products.</title>
        <authorList>
            <person name="Kim T."/>
        </authorList>
    </citation>
    <scope>NUCLEOTIDE SEQUENCE [LARGE SCALE GENOMIC DNA]</scope>
    <source>
        <strain evidence="1">TK-2024</strain>
        <tissue evidence="1">Old leaves</tissue>
    </source>
</reference>
<dbReference type="EMBL" id="JBBPBM010000002">
    <property type="protein sequence ID" value="KAK8595926.1"/>
    <property type="molecule type" value="Genomic_DNA"/>
</dbReference>
<proteinExistence type="predicted"/>
<organism evidence="1 2">
    <name type="scientific">Hibiscus sabdariffa</name>
    <name type="common">roselle</name>
    <dbReference type="NCBI Taxonomy" id="183260"/>
    <lineage>
        <taxon>Eukaryota</taxon>
        <taxon>Viridiplantae</taxon>
        <taxon>Streptophyta</taxon>
        <taxon>Embryophyta</taxon>
        <taxon>Tracheophyta</taxon>
        <taxon>Spermatophyta</taxon>
        <taxon>Magnoliopsida</taxon>
        <taxon>eudicotyledons</taxon>
        <taxon>Gunneridae</taxon>
        <taxon>Pentapetalae</taxon>
        <taxon>rosids</taxon>
        <taxon>malvids</taxon>
        <taxon>Malvales</taxon>
        <taxon>Malvaceae</taxon>
        <taxon>Malvoideae</taxon>
        <taxon>Hibiscus</taxon>
    </lineage>
</organism>